<dbReference type="Pfam" id="PF01734">
    <property type="entry name" value="Patatin"/>
    <property type="match status" value="1"/>
</dbReference>
<evidence type="ECO:0000256" key="4">
    <source>
        <dbReference type="PROSITE-ProRule" id="PRU01161"/>
    </source>
</evidence>
<dbReference type="Proteomes" id="UP000460549">
    <property type="component" value="Unassembled WGS sequence"/>
</dbReference>
<keyword evidence="3 4" id="KW-0443">Lipid metabolism</keyword>
<evidence type="ECO:0000256" key="2">
    <source>
        <dbReference type="ARBA" id="ARBA00022963"/>
    </source>
</evidence>
<dbReference type="Gene3D" id="3.40.1090.10">
    <property type="entry name" value="Cytosolic phospholipase A2 catalytic domain"/>
    <property type="match status" value="1"/>
</dbReference>
<dbReference type="PROSITE" id="PS51635">
    <property type="entry name" value="PNPLA"/>
    <property type="match status" value="1"/>
</dbReference>
<feature type="active site" description="Proton acceptor" evidence="4">
    <location>
        <position position="203"/>
    </location>
</feature>
<proteinExistence type="predicted"/>
<dbReference type="EMBL" id="VUNN01000003">
    <property type="protein sequence ID" value="MSU05763.1"/>
    <property type="molecule type" value="Genomic_DNA"/>
</dbReference>
<feature type="short sequence motif" description="GXSXG" evidence="4">
    <location>
        <begin position="57"/>
        <end position="61"/>
    </location>
</feature>
<dbReference type="PANTHER" id="PTHR14226:SF29">
    <property type="entry name" value="NEUROPATHY TARGET ESTERASE SWS"/>
    <property type="match status" value="1"/>
</dbReference>
<dbReference type="InterPro" id="IPR050301">
    <property type="entry name" value="NTE"/>
</dbReference>
<sequence length="685" mass="76061">MRKLISLVLILLTPLMVFAARPKVALVLSGGGARGISQIPIIKELESRGIYPDIVTGTSIGALIGGLYSSGYSALEIEEIVKQEDLSDIIFNLQIEEQNLDRPYSNYDRSLISLSISDHGIGLNNSLLDDSKVEALIKRKLSKVLDIKSFDDLSIPFRCVGTDFVTGEAIVFSTNLYDSLRSSMSLPLVFSPNQLKDGRYVVDGGLADNLPASIAREMGADIIIAIDVNDSVRANATEPYYLETLSGVAKQLIILISMGSVRSEHQLSDYLMIPDTGDISVIDFTSVDEILHVGEAFVSENKALFDQIEEELKGYLPLEKPLAYDERPYLYIDEIQLPTLLKKYEKLFIPFKERVFDEAYIAELSTVLFKLKQRENFKSISYNVADGILAIDVKRYEERILNATIGLSADFSFRNDYLFFDPGVTLTSSYYIKGSKLTGKIRIGSINLLAFEYSYPLDKMLDLSFALEGGFGAYAKDSLISVKNHKPSQGGSISLLTTFTSNFTNKERLDITLKGELTKIDLFSSTPSIWYFGSGISYSSRSNIHSIDLLLQAGFNGNLCYEMKADTALNLDRFILSFKLRAIRGNESLASSYDVDLFSTLAKDRLSAELSYKLFTNKYWNLSIGCFFDLNDCGNTTSLIPFAALSDIVVGPKLSLDIKLLDTIDVSFIAALSNDKKLSIGMYVR</sequence>
<dbReference type="SUPFAM" id="SSF52151">
    <property type="entry name" value="FabD/lysophospholipase-like"/>
    <property type="match status" value="1"/>
</dbReference>
<reference evidence="6 7" key="1">
    <citation type="submission" date="2019-08" db="EMBL/GenBank/DDBJ databases">
        <title>In-depth cultivation of the pig gut microbiome towards novel bacterial diversity and tailored functional studies.</title>
        <authorList>
            <person name="Wylensek D."/>
            <person name="Hitch T.C.A."/>
            <person name="Clavel T."/>
        </authorList>
    </citation>
    <scope>NUCLEOTIDE SEQUENCE [LARGE SCALE GENOMIC DNA]</scope>
    <source>
        <strain evidence="6 7">NM-380-WT-3C1</strain>
    </source>
</reference>
<evidence type="ECO:0000313" key="7">
    <source>
        <dbReference type="Proteomes" id="UP000460549"/>
    </source>
</evidence>
<organism evidence="6 7">
    <name type="scientific">Bullifex porci</name>
    <dbReference type="NCBI Taxonomy" id="2606638"/>
    <lineage>
        <taxon>Bacteria</taxon>
        <taxon>Pseudomonadati</taxon>
        <taxon>Spirochaetota</taxon>
        <taxon>Spirochaetia</taxon>
        <taxon>Spirochaetales</taxon>
        <taxon>Spirochaetaceae</taxon>
        <taxon>Bullifex</taxon>
    </lineage>
</organism>
<feature type="active site" description="Nucleophile" evidence="4">
    <location>
        <position position="59"/>
    </location>
</feature>
<accession>A0A7X2PC64</accession>
<dbReference type="GO" id="GO:0016787">
    <property type="term" value="F:hydrolase activity"/>
    <property type="evidence" value="ECO:0007669"/>
    <property type="project" value="UniProtKB-UniRule"/>
</dbReference>
<dbReference type="RefSeq" id="WP_154424659.1">
    <property type="nucleotide sequence ID" value="NZ_VUNN01000003.1"/>
</dbReference>
<keyword evidence="2 4" id="KW-0442">Lipid degradation</keyword>
<dbReference type="PANTHER" id="PTHR14226">
    <property type="entry name" value="NEUROPATHY TARGET ESTERASE/SWISS CHEESE D.MELANOGASTER"/>
    <property type="match status" value="1"/>
</dbReference>
<evidence type="ECO:0000313" key="6">
    <source>
        <dbReference type="EMBL" id="MSU05763.1"/>
    </source>
</evidence>
<protein>
    <submittedName>
        <fullName evidence="6">Patatin-like phospholipase family protein</fullName>
    </submittedName>
</protein>
<dbReference type="InterPro" id="IPR002641">
    <property type="entry name" value="PNPLA_dom"/>
</dbReference>
<dbReference type="AlphaFoldDB" id="A0A7X2PC64"/>
<feature type="short sequence motif" description="GXGXXG" evidence="4">
    <location>
        <begin position="30"/>
        <end position="35"/>
    </location>
</feature>
<feature type="short sequence motif" description="DGA/G" evidence="4">
    <location>
        <begin position="203"/>
        <end position="205"/>
    </location>
</feature>
<evidence type="ECO:0000259" key="5">
    <source>
        <dbReference type="PROSITE" id="PS51635"/>
    </source>
</evidence>
<dbReference type="CDD" id="cd07205">
    <property type="entry name" value="Pat_PNPLA6_PNPLA7_NTE1_like"/>
    <property type="match status" value="1"/>
</dbReference>
<gene>
    <name evidence="6" type="ORF">FYJ80_03085</name>
</gene>
<feature type="domain" description="PNPLA" evidence="5">
    <location>
        <begin position="26"/>
        <end position="216"/>
    </location>
</feature>
<comment type="caution">
    <text evidence="6">The sequence shown here is derived from an EMBL/GenBank/DDBJ whole genome shotgun (WGS) entry which is preliminary data.</text>
</comment>
<name>A0A7X2PC64_9SPIO</name>
<evidence type="ECO:0000256" key="1">
    <source>
        <dbReference type="ARBA" id="ARBA00022801"/>
    </source>
</evidence>
<keyword evidence="1 4" id="KW-0378">Hydrolase</keyword>
<dbReference type="InterPro" id="IPR016035">
    <property type="entry name" value="Acyl_Trfase/lysoPLipase"/>
</dbReference>
<evidence type="ECO:0000256" key="3">
    <source>
        <dbReference type="ARBA" id="ARBA00023098"/>
    </source>
</evidence>
<keyword evidence="7" id="KW-1185">Reference proteome</keyword>
<dbReference type="GO" id="GO:0016042">
    <property type="term" value="P:lipid catabolic process"/>
    <property type="evidence" value="ECO:0007669"/>
    <property type="project" value="UniProtKB-UniRule"/>
</dbReference>